<evidence type="ECO:0000256" key="2">
    <source>
        <dbReference type="SAM" id="SignalP"/>
    </source>
</evidence>
<organism evidence="4 5">
    <name type="scientific">Cyclotella atomus</name>
    <dbReference type="NCBI Taxonomy" id="382360"/>
    <lineage>
        <taxon>Eukaryota</taxon>
        <taxon>Sar</taxon>
        <taxon>Stramenopiles</taxon>
        <taxon>Ochrophyta</taxon>
        <taxon>Bacillariophyta</taxon>
        <taxon>Coscinodiscophyceae</taxon>
        <taxon>Thalassiosirophycidae</taxon>
        <taxon>Stephanodiscales</taxon>
        <taxon>Stephanodiscaceae</taxon>
        <taxon>Cyclotella</taxon>
    </lineage>
</organism>
<dbReference type="InterPro" id="IPR006179">
    <property type="entry name" value="5_nucleotidase/apyrase"/>
</dbReference>
<feature type="domain" description="Calcineurin-like phosphoesterase" evidence="3">
    <location>
        <begin position="159"/>
        <end position="394"/>
    </location>
</feature>
<comment type="caution">
    <text evidence="4">The sequence shown here is derived from an EMBL/GenBank/DDBJ whole genome shotgun (WGS) entry which is preliminary data.</text>
</comment>
<feature type="chain" id="PRO_5044870600" description="Calcineurin-like phosphoesterase domain-containing protein" evidence="2">
    <location>
        <begin position="18"/>
        <end position="815"/>
    </location>
</feature>
<dbReference type="Pfam" id="PF00149">
    <property type="entry name" value="Metallophos"/>
    <property type="match status" value="1"/>
</dbReference>
<keyword evidence="2" id="KW-0732">Signal</keyword>
<feature type="region of interest" description="Disordered" evidence="1">
    <location>
        <begin position="775"/>
        <end position="815"/>
    </location>
</feature>
<dbReference type="PANTHER" id="PTHR11575">
    <property type="entry name" value="5'-NUCLEOTIDASE-RELATED"/>
    <property type="match status" value="1"/>
</dbReference>
<feature type="compositionally biased region" description="Low complexity" evidence="1">
    <location>
        <begin position="724"/>
        <end position="736"/>
    </location>
</feature>
<evidence type="ECO:0000313" key="4">
    <source>
        <dbReference type="EMBL" id="KAL3801578.1"/>
    </source>
</evidence>
<dbReference type="InterPro" id="IPR004843">
    <property type="entry name" value="Calcineurin-like_PHP"/>
</dbReference>
<feature type="signal peptide" evidence="2">
    <location>
        <begin position="1"/>
        <end position="17"/>
    </location>
</feature>
<gene>
    <name evidence="4" type="ORF">ACHAWO_001383</name>
</gene>
<name>A0ABD3QMT3_9STRA</name>
<dbReference type="AlphaFoldDB" id="A0ABD3QMT3"/>
<dbReference type="SUPFAM" id="SSF56300">
    <property type="entry name" value="Metallo-dependent phosphatases"/>
    <property type="match status" value="1"/>
</dbReference>
<dbReference type="PANTHER" id="PTHR11575:SF22">
    <property type="entry name" value="ADL392WP"/>
    <property type="match status" value="1"/>
</dbReference>
<feature type="region of interest" description="Disordered" evidence="1">
    <location>
        <begin position="108"/>
        <end position="144"/>
    </location>
</feature>
<evidence type="ECO:0000313" key="5">
    <source>
        <dbReference type="Proteomes" id="UP001530400"/>
    </source>
</evidence>
<feature type="region of interest" description="Disordered" evidence="1">
    <location>
        <begin position="686"/>
        <end position="736"/>
    </location>
</feature>
<protein>
    <recommendedName>
        <fullName evidence="3">Calcineurin-like phosphoesterase domain-containing protein</fullName>
    </recommendedName>
</protein>
<evidence type="ECO:0000256" key="1">
    <source>
        <dbReference type="SAM" id="MobiDB-lite"/>
    </source>
</evidence>
<dbReference type="Proteomes" id="UP001530400">
    <property type="component" value="Unassembled WGS sequence"/>
</dbReference>
<proteinExistence type="predicted"/>
<dbReference type="InterPro" id="IPR029052">
    <property type="entry name" value="Metallo-depent_PP-like"/>
</dbReference>
<feature type="compositionally biased region" description="Low complexity" evidence="1">
    <location>
        <begin position="801"/>
        <end position="815"/>
    </location>
</feature>
<feature type="compositionally biased region" description="Low complexity" evidence="1">
    <location>
        <begin position="686"/>
        <end position="698"/>
    </location>
</feature>
<feature type="compositionally biased region" description="Polar residues" evidence="1">
    <location>
        <begin position="134"/>
        <end position="144"/>
    </location>
</feature>
<keyword evidence="5" id="KW-1185">Reference proteome</keyword>
<dbReference type="Gene3D" id="3.60.21.10">
    <property type="match status" value="1"/>
</dbReference>
<reference evidence="4 5" key="1">
    <citation type="submission" date="2024-10" db="EMBL/GenBank/DDBJ databases">
        <title>Updated reference genomes for cyclostephanoid diatoms.</title>
        <authorList>
            <person name="Roberts W.R."/>
            <person name="Alverson A.J."/>
        </authorList>
    </citation>
    <scope>NUCLEOTIDE SEQUENCE [LARGE SCALE GENOMIC DNA]</scope>
    <source>
        <strain evidence="4 5">AJA010-31</strain>
    </source>
</reference>
<dbReference type="EMBL" id="JALLPJ020000131">
    <property type="protein sequence ID" value="KAL3801578.1"/>
    <property type="molecule type" value="Genomic_DNA"/>
</dbReference>
<evidence type="ECO:0000259" key="3">
    <source>
        <dbReference type="Pfam" id="PF00149"/>
    </source>
</evidence>
<feature type="compositionally biased region" description="Low complexity" evidence="1">
    <location>
        <begin position="116"/>
        <end position="133"/>
    </location>
</feature>
<accession>A0ABD3QMT3</accession>
<sequence>MQLLSAFVICTFLMVDASTLRPLLVQRRTEDADNKTFANAIAEDGLDLPTTTDPANSTDFNVTDFNATDFITSESTNATGNDEIPLNTTNTTNVTSTLFSDVPSLTPTITFNPTQPNNATNSSLSPTTASSTLVHSPTLSPVQSTPAPTYGLLPIQPINILVLTDVHSWVQGHGRHEPTLNADYGDVLSFYQRLKMQTESTKLSDGTTPDLYFVMNGDFVHGSILGEDLTSLSGIIERMPYDVVTVGNHDIKYANIVEELMKAGGLVDLWGERLVTSNVRVKKSSSGGTDSGELEPLGNNYRFLQGNQGTILVLGFLYNLQDPASATVETVQDVIKESWFTALFDSPRPTDFDVILVMAHMNVDDELITLLHLELRKHVGTTMVIQFITGHTHQRSYVELDEYSTSFEAGRYLDTIGFVSFDVERGNFDHVFVDANKASIAQSLGMSSDEYATQDGKDLADYIQRTFEHAGANQILGCSPMHYRSKGYLNETDSLLRLYVEEVMPHSFLQKYSSGNHYTKLDNVLVQRLDWFVKYDIFPGVVTLNDLIGVVPEDFTIVSVSNSIRGKDIIDIMEAWSNNETFLDNTTNVVGVSMPHSGDKIDSETKYALYTLSEYESTLNKIMINDLEVESFSSSHVAYNGDKTMRSLWADFIRKTWPYDGNNCECMLNNTCGKLSDSSFGDSSSSWPWESPTSNTSSHASTHISLPSPPNPTSPEGNERQHQSHSTSNNNSESKSNSSGAFIFIAVALAAIFYTLRSRRQGLYSEAREVTRSHDLELRVTPPPGHGSVVPPAGYGNMNPSSSYSSPQFSRGSYV</sequence>